<reference evidence="4" key="1">
    <citation type="submission" date="2015-07" db="EMBL/GenBank/DDBJ databases">
        <title>Fjat-10053 dsm26.</title>
        <authorList>
            <person name="Liu B."/>
            <person name="Wang J."/>
            <person name="Zhu Y."/>
            <person name="Liu G."/>
            <person name="Chen Q."/>
            <person name="Chen Z."/>
            <person name="Lan J."/>
            <person name="Che J."/>
            <person name="Ge C."/>
            <person name="Shi H."/>
            <person name="Pan Z."/>
            <person name="Liu X."/>
        </authorList>
    </citation>
    <scope>NUCLEOTIDE SEQUENCE [LARGE SCALE GENOMIC DNA]</scope>
    <source>
        <strain evidence="4">DSM 26</strain>
    </source>
</reference>
<dbReference type="SUPFAM" id="SSF54593">
    <property type="entry name" value="Glyoxalase/Bleomycin resistance protein/Dihydroxybiphenyl dioxygenase"/>
    <property type="match status" value="1"/>
</dbReference>
<accession>A0A0L0QPD3</accession>
<keyword evidence="4" id="KW-1185">Reference proteome</keyword>
<dbReference type="CDD" id="cd07249">
    <property type="entry name" value="MMCE"/>
    <property type="match status" value="1"/>
</dbReference>
<comment type="similarity">
    <text evidence="1">Belongs to the methylmalonyl-CoA epimerase family.</text>
</comment>
<dbReference type="InterPro" id="IPR017515">
    <property type="entry name" value="MeMalonyl-CoA_epimerase"/>
</dbReference>
<comment type="caution">
    <text evidence="3">The sequence shown here is derived from an EMBL/GenBank/DDBJ whole genome shotgun (WGS) entry which is preliminary data.</text>
</comment>
<dbReference type="GO" id="GO:0004493">
    <property type="term" value="F:methylmalonyl-CoA epimerase activity"/>
    <property type="evidence" value="ECO:0007669"/>
    <property type="project" value="TreeGrafter"/>
</dbReference>
<dbReference type="Proteomes" id="UP000036780">
    <property type="component" value="Unassembled WGS sequence"/>
</dbReference>
<organism evidence="3 4">
    <name type="scientific">Virgibacillus pantothenticus</name>
    <dbReference type="NCBI Taxonomy" id="1473"/>
    <lineage>
        <taxon>Bacteria</taxon>
        <taxon>Bacillati</taxon>
        <taxon>Bacillota</taxon>
        <taxon>Bacilli</taxon>
        <taxon>Bacillales</taxon>
        <taxon>Bacillaceae</taxon>
        <taxon>Virgibacillus</taxon>
    </lineage>
</organism>
<dbReference type="GeneID" id="66870393"/>
<dbReference type="GO" id="GO:0046491">
    <property type="term" value="P:L-methylmalonyl-CoA metabolic process"/>
    <property type="evidence" value="ECO:0007669"/>
    <property type="project" value="TreeGrafter"/>
</dbReference>
<evidence type="ECO:0000313" key="3">
    <source>
        <dbReference type="EMBL" id="KNE20442.1"/>
    </source>
</evidence>
<dbReference type="PANTHER" id="PTHR43048:SF3">
    <property type="entry name" value="METHYLMALONYL-COA EPIMERASE, MITOCHONDRIAL"/>
    <property type="match status" value="1"/>
</dbReference>
<evidence type="ECO:0000256" key="1">
    <source>
        <dbReference type="ARBA" id="ARBA00009308"/>
    </source>
</evidence>
<dbReference type="InterPro" id="IPR037523">
    <property type="entry name" value="VOC_core"/>
</dbReference>
<name>A0A0L0QPD3_VIRPA</name>
<dbReference type="AlphaFoldDB" id="A0A0L0QPD3"/>
<dbReference type="GO" id="GO:0046872">
    <property type="term" value="F:metal ion binding"/>
    <property type="evidence" value="ECO:0007669"/>
    <property type="project" value="UniProtKB-KW"/>
</dbReference>
<dbReference type="PROSITE" id="PS51819">
    <property type="entry name" value="VOC"/>
    <property type="match status" value="1"/>
</dbReference>
<dbReference type="PATRIC" id="fig|1473.5.peg.2519"/>
<dbReference type="Gene3D" id="3.10.180.10">
    <property type="entry name" value="2,3-Dihydroxybiphenyl 1,2-Dioxygenase, domain 1"/>
    <property type="match status" value="1"/>
</dbReference>
<evidence type="ECO:0000256" key="2">
    <source>
        <dbReference type="ARBA" id="ARBA00022723"/>
    </source>
</evidence>
<sequence length="146" mass="16735">MNERLSISKKIAHIGIAVRSIQEVLPFYTEVLGLQVVRQETMEKEGVLVAFLPIGECFLELMEPLDKHSPVFNYIEKHGEGLHHVALEVEQLHQQIKIWERSNVPLLNKYPRKGAWGKHVAFIHPVAAHGVLFEFCERQANRDGHV</sequence>
<dbReference type="PANTHER" id="PTHR43048">
    <property type="entry name" value="METHYLMALONYL-COA EPIMERASE"/>
    <property type="match status" value="1"/>
</dbReference>
<gene>
    <name evidence="3" type="ORF">AFK71_18900</name>
</gene>
<keyword evidence="2" id="KW-0479">Metal-binding</keyword>
<evidence type="ECO:0000313" key="4">
    <source>
        <dbReference type="Proteomes" id="UP000036780"/>
    </source>
</evidence>
<dbReference type="InterPro" id="IPR029068">
    <property type="entry name" value="Glyas_Bleomycin-R_OHBP_Dase"/>
</dbReference>
<proteinExistence type="inferred from homology"/>
<protein>
    <submittedName>
        <fullName evidence="3">Uncharacterized protein</fullName>
    </submittedName>
</protein>
<dbReference type="OrthoDB" id="9788468at2"/>
<dbReference type="RefSeq" id="WP_050353016.1">
    <property type="nucleotide sequence ID" value="NZ_BOSN01000001.1"/>
</dbReference>
<dbReference type="EMBL" id="LGTO01000007">
    <property type="protein sequence ID" value="KNE20442.1"/>
    <property type="molecule type" value="Genomic_DNA"/>
</dbReference>
<dbReference type="Pfam" id="PF13669">
    <property type="entry name" value="Glyoxalase_4"/>
    <property type="match status" value="1"/>
</dbReference>
<dbReference type="NCBIfam" id="TIGR03081">
    <property type="entry name" value="metmalonyl_epim"/>
    <property type="match status" value="1"/>
</dbReference>
<dbReference type="InterPro" id="IPR051785">
    <property type="entry name" value="MMCE/EMCE_epimerase"/>
</dbReference>